<dbReference type="Pfam" id="PF01545">
    <property type="entry name" value="Cation_efflux"/>
    <property type="match status" value="1"/>
</dbReference>
<evidence type="ECO:0000256" key="1">
    <source>
        <dbReference type="ARBA" id="ARBA00004141"/>
    </source>
</evidence>
<keyword evidence="6 8" id="KW-0472">Membrane</keyword>
<evidence type="ECO:0000256" key="6">
    <source>
        <dbReference type="ARBA" id="ARBA00023136"/>
    </source>
</evidence>
<dbReference type="NCBIfam" id="TIGR01297">
    <property type="entry name" value="CDF"/>
    <property type="match status" value="1"/>
</dbReference>
<dbReference type="InterPro" id="IPR058533">
    <property type="entry name" value="Cation_efflux_TM"/>
</dbReference>
<dbReference type="InterPro" id="IPR002524">
    <property type="entry name" value="Cation_efflux"/>
</dbReference>
<feature type="transmembrane region" description="Helical" evidence="8">
    <location>
        <begin position="59"/>
        <end position="80"/>
    </location>
</feature>
<dbReference type="Proteomes" id="UP001277761">
    <property type="component" value="Unassembled WGS sequence"/>
</dbReference>
<evidence type="ECO:0000256" key="3">
    <source>
        <dbReference type="ARBA" id="ARBA00022448"/>
    </source>
</evidence>
<evidence type="ECO:0000256" key="7">
    <source>
        <dbReference type="SAM" id="MobiDB-lite"/>
    </source>
</evidence>
<dbReference type="RefSeq" id="WP_319952351.1">
    <property type="nucleotide sequence ID" value="NZ_JAXAVX010000001.1"/>
</dbReference>
<comment type="similarity">
    <text evidence="2">Belongs to the cation diffusion facilitator (CDF) transporter (TC 2.A.4) family.</text>
</comment>
<evidence type="ECO:0000256" key="2">
    <source>
        <dbReference type="ARBA" id="ARBA00008114"/>
    </source>
</evidence>
<feature type="domain" description="Cation efflux protein transmembrane" evidence="9">
    <location>
        <begin position="63"/>
        <end position="234"/>
    </location>
</feature>
<dbReference type="Gene3D" id="1.20.1510.10">
    <property type="entry name" value="Cation efflux protein transmembrane domain"/>
    <property type="match status" value="1"/>
</dbReference>
<feature type="transmembrane region" description="Helical" evidence="8">
    <location>
        <begin position="92"/>
        <end position="111"/>
    </location>
</feature>
<reference evidence="10 11" key="1">
    <citation type="submission" date="2023-11" db="EMBL/GenBank/DDBJ databases">
        <authorList>
            <person name="Xu M."/>
            <person name="Jiang T."/>
        </authorList>
    </citation>
    <scope>NUCLEOTIDE SEQUENCE [LARGE SCALE GENOMIC DNA]</scope>
    <source>
        <strain evidence="10 11">SD</strain>
    </source>
</reference>
<dbReference type="SUPFAM" id="SSF161111">
    <property type="entry name" value="Cation efflux protein transmembrane domain-like"/>
    <property type="match status" value="1"/>
</dbReference>
<sequence length="246" mass="26152">MSHLPTCTDDHVDHLDFDVEPVEHAPEHHDRADDRADDHDHGHSHGLVDRSITQSRDGLRTVAISLAVLLVTALAQVAIFALTNSLALLADVIHNAGDALTAIPLAIAFLLRSRVAEKRAGYFVVAAIFISALVAAGESINRLINPQDLTHLWALAAAGAIGFVGNEIAAQIRTRAGRRLQSPALVADGQHARADGYVSLSVIASAIVVALGAPIVDPLIGLAMTAVILRITWQSWATVRRAQEPS</sequence>
<evidence type="ECO:0000313" key="11">
    <source>
        <dbReference type="Proteomes" id="UP001277761"/>
    </source>
</evidence>
<evidence type="ECO:0000313" key="10">
    <source>
        <dbReference type="EMBL" id="MDX8150199.1"/>
    </source>
</evidence>
<proteinExistence type="inferred from homology"/>
<accession>A0ABU4VGC5</accession>
<organism evidence="10 11">
    <name type="scientific">Patulibacter brassicae</name>
    <dbReference type="NCBI Taxonomy" id="1705717"/>
    <lineage>
        <taxon>Bacteria</taxon>
        <taxon>Bacillati</taxon>
        <taxon>Actinomycetota</taxon>
        <taxon>Thermoleophilia</taxon>
        <taxon>Solirubrobacterales</taxon>
        <taxon>Patulibacteraceae</taxon>
        <taxon>Patulibacter</taxon>
    </lineage>
</organism>
<gene>
    <name evidence="10" type="ORF">SK069_01210</name>
</gene>
<evidence type="ECO:0000256" key="5">
    <source>
        <dbReference type="ARBA" id="ARBA00022989"/>
    </source>
</evidence>
<comment type="subcellular location">
    <subcellularLocation>
        <location evidence="1">Membrane</location>
        <topology evidence="1">Multi-pass membrane protein</topology>
    </subcellularLocation>
</comment>
<evidence type="ECO:0000259" key="9">
    <source>
        <dbReference type="Pfam" id="PF01545"/>
    </source>
</evidence>
<dbReference type="PANTHER" id="PTHR43840">
    <property type="entry name" value="MITOCHONDRIAL METAL TRANSPORTER 1-RELATED"/>
    <property type="match status" value="1"/>
</dbReference>
<dbReference type="PANTHER" id="PTHR43840:SF15">
    <property type="entry name" value="MITOCHONDRIAL METAL TRANSPORTER 1-RELATED"/>
    <property type="match status" value="1"/>
</dbReference>
<evidence type="ECO:0000256" key="8">
    <source>
        <dbReference type="SAM" id="Phobius"/>
    </source>
</evidence>
<dbReference type="EMBL" id="JAXAVX010000001">
    <property type="protein sequence ID" value="MDX8150199.1"/>
    <property type="molecule type" value="Genomic_DNA"/>
</dbReference>
<feature type="transmembrane region" description="Helical" evidence="8">
    <location>
        <begin position="120"/>
        <end position="140"/>
    </location>
</feature>
<dbReference type="InterPro" id="IPR050291">
    <property type="entry name" value="CDF_Transporter"/>
</dbReference>
<comment type="caution">
    <text evidence="10">The sequence shown here is derived from an EMBL/GenBank/DDBJ whole genome shotgun (WGS) entry which is preliminary data.</text>
</comment>
<evidence type="ECO:0000256" key="4">
    <source>
        <dbReference type="ARBA" id="ARBA00022692"/>
    </source>
</evidence>
<dbReference type="InterPro" id="IPR027469">
    <property type="entry name" value="Cation_efflux_TMD_sf"/>
</dbReference>
<keyword evidence="4 8" id="KW-0812">Transmembrane</keyword>
<protein>
    <submittedName>
        <fullName evidence="10">Cation diffusion facilitator family transporter</fullName>
    </submittedName>
</protein>
<feature type="transmembrane region" description="Helical" evidence="8">
    <location>
        <begin position="194"/>
        <end position="213"/>
    </location>
</feature>
<keyword evidence="3" id="KW-0813">Transport</keyword>
<feature type="transmembrane region" description="Helical" evidence="8">
    <location>
        <begin position="152"/>
        <end position="173"/>
    </location>
</feature>
<name>A0ABU4VGC5_9ACTN</name>
<feature type="region of interest" description="Disordered" evidence="7">
    <location>
        <begin position="24"/>
        <end position="47"/>
    </location>
</feature>
<keyword evidence="5 8" id="KW-1133">Transmembrane helix</keyword>
<keyword evidence="11" id="KW-1185">Reference proteome</keyword>